<dbReference type="AlphaFoldDB" id="A0A926NGR4"/>
<comment type="caution">
    <text evidence="2">The sequence shown here is derived from an EMBL/GenBank/DDBJ whole genome shotgun (WGS) entry which is preliminary data.</text>
</comment>
<protein>
    <submittedName>
        <fullName evidence="2">GNAT family N-acetyltransferase</fullName>
    </submittedName>
</protein>
<dbReference type="GO" id="GO:0016747">
    <property type="term" value="F:acyltransferase activity, transferring groups other than amino-acyl groups"/>
    <property type="evidence" value="ECO:0007669"/>
    <property type="project" value="InterPro"/>
</dbReference>
<evidence type="ECO:0000313" key="2">
    <source>
        <dbReference type="EMBL" id="MBD1373038.1"/>
    </source>
</evidence>
<feature type="domain" description="N-acetyltransferase" evidence="1">
    <location>
        <begin position="2"/>
        <end position="165"/>
    </location>
</feature>
<gene>
    <name evidence="2" type="ORF">IC620_11795</name>
</gene>
<reference evidence="2" key="1">
    <citation type="submission" date="2020-09" db="EMBL/GenBank/DDBJ databases">
        <title>A novel bacterium of genus Hazenella, isolated from South China Sea.</title>
        <authorList>
            <person name="Huang H."/>
            <person name="Mo K."/>
            <person name="Hu Y."/>
        </authorList>
    </citation>
    <scope>NUCLEOTIDE SEQUENCE</scope>
    <source>
        <strain evidence="2">IB182357</strain>
    </source>
</reference>
<dbReference type="EMBL" id="JACXAH010000016">
    <property type="protein sequence ID" value="MBD1373038.1"/>
    <property type="molecule type" value="Genomic_DNA"/>
</dbReference>
<dbReference type="PANTHER" id="PTHR43415">
    <property type="entry name" value="SPERMIDINE N(1)-ACETYLTRANSFERASE"/>
    <property type="match status" value="1"/>
</dbReference>
<dbReference type="Gene3D" id="3.40.630.30">
    <property type="match status" value="1"/>
</dbReference>
<accession>A0A926NGR4</accession>
<dbReference type="InterPro" id="IPR000182">
    <property type="entry name" value="GNAT_dom"/>
</dbReference>
<dbReference type="CDD" id="cd04301">
    <property type="entry name" value="NAT_SF"/>
    <property type="match status" value="1"/>
</dbReference>
<name>A0A926NGR4_9BACL</name>
<organism evidence="2 3">
    <name type="scientific">Polycladospora coralii</name>
    <dbReference type="NCBI Taxonomy" id="2771432"/>
    <lineage>
        <taxon>Bacteria</taxon>
        <taxon>Bacillati</taxon>
        <taxon>Bacillota</taxon>
        <taxon>Bacilli</taxon>
        <taxon>Bacillales</taxon>
        <taxon>Thermoactinomycetaceae</taxon>
        <taxon>Polycladospora</taxon>
    </lineage>
</organism>
<dbReference type="SUPFAM" id="SSF55729">
    <property type="entry name" value="Acyl-CoA N-acyltransferases (Nat)"/>
    <property type="match status" value="1"/>
</dbReference>
<dbReference type="Pfam" id="PF00583">
    <property type="entry name" value="Acetyltransf_1"/>
    <property type="match status" value="1"/>
</dbReference>
<dbReference type="RefSeq" id="WP_191142291.1">
    <property type="nucleotide sequence ID" value="NZ_JACXAH010000016.1"/>
</dbReference>
<dbReference type="InterPro" id="IPR016181">
    <property type="entry name" value="Acyl_CoA_acyltransferase"/>
</dbReference>
<sequence>MISIRPIQLEDATLFLAFMKQLDLETPYMLYEPNERSTSVQEVENEIIRLNETKQIFIALAQEQVIGFIMIKSGQLKRNRHTAYIVIGIRAKYHGLGLGTRLLQTAENWAIQKQIHRLELTVMTHNQVALALYQKMGFEIEGICKENLYIDGKFVDEYYMGKLLAVK</sequence>
<dbReference type="PANTHER" id="PTHR43415:SF3">
    <property type="entry name" value="GNAT-FAMILY ACETYLTRANSFERASE"/>
    <property type="match status" value="1"/>
</dbReference>
<dbReference type="Proteomes" id="UP000661691">
    <property type="component" value="Unassembled WGS sequence"/>
</dbReference>
<evidence type="ECO:0000313" key="3">
    <source>
        <dbReference type="Proteomes" id="UP000661691"/>
    </source>
</evidence>
<proteinExistence type="predicted"/>
<dbReference type="PROSITE" id="PS51186">
    <property type="entry name" value="GNAT"/>
    <property type="match status" value="1"/>
</dbReference>
<keyword evidence="3" id="KW-1185">Reference proteome</keyword>
<evidence type="ECO:0000259" key="1">
    <source>
        <dbReference type="PROSITE" id="PS51186"/>
    </source>
</evidence>